<dbReference type="InterPro" id="IPR004252">
    <property type="entry name" value="Probable_transposase_24"/>
</dbReference>
<dbReference type="PANTHER" id="PTHR33144">
    <property type="entry name" value="OS10G0409366 PROTEIN-RELATED"/>
    <property type="match status" value="1"/>
</dbReference>
<evidence type="ECO:0000313" key="1">
    <source>
        <dbReference type="EMBL" id="ONK68504.1"/>
    </source>
</evidence>
<accession>A0A5P1ERQ6</accession>
<dbReference type="PANTHER" id="PTHR33144:SF45">
    <property type="entry name" value="TRANSPOSASE TNP1_EN_SPM-LIKE DOMAIN-CONTAINING PROTEIN"/>
    <property type="match status" value="1"/>
</dbReference>
<organism evidence="1 2">
    <name type="scientific">Asparagus officinalis</name>
    <name type="common">Garden asparagus</name>
    <dbReference type="NCBI Taxonomy" id="4686"/>
    <lineage>
        <taxon>Eukaryota</taxon>
        <taxon>Viridiplantae</taxon>
        <taxon>Streptophyta</taxon>
        <taxon>Embryophyta</taxon>
        <taxon>Tracheophyta</taxon>
        <taxon>Spermatophyta</taxon>
        <taxon>Magnoliopsida</taxon>
        <taxon>Liliopsida</taxon>
        <taxon>Asparagales</taxon>
        <taxon>Asparagaceae</taxon>
        <taxon>Asparagoideae</taxon>
        <taxon>Asparagus</taxon>
    </lineage>
</organism>
<dbReference type="OMA" id="GHISHDI"/>
<keyword evidence="2" id="KW-1185">Reference proteome</keyword>
<dbReference type="Gramene" id="ONK68504">
    <property type="protein sequence ID" value="ONK68504"/>
    <property type="gene ID" value="A4U43_C05F12450"/>
</dbReference>
<name>A0A5P1ERQ6_ASPOF</name>
<protein>
    <submittedName>
        <fullName evidence="1">Uncharacterized protein</fullName>
    </submittedName>
</protein>
<sequence length="290" mass="34323">MWDPPSAKYWKTSRILELNGHISHDIGFPSVQGLFGFAWKGQTQKKRGRGYDKPKWGKSGKESIAFTEDGLCVDPKDAQLSRYLGSLAKNSRFLPLKRIDWRLHDDTTMDHVWKTIYDTIDWRPEDVPNIPKIRLVMLQRLSDRCRNYKASLKAKYYTPYVGLPERFLCGDDRVDRDQWRAMVNYWDTDPKNKVRCEKNIESRKRQKMNHTGGTKSFARHMADYKGENRGIARPFWSQNEKHKENMDKALSSSCVALWQMPSTFLCRREDFQTMQTRLYREKTWSQTRSH</sequence>
<dbReference type="Proteomes" id="UP000243459">
    <property type="component" value="Chromosome 5"/>
</dbReference>
<dbReference type="AlphaFoldDB" id="A0A5P1ERQ6"/>
<dbReference type="Pfam" id="PF03004">
    <property type="entry name" value="Transposase_24"/>
    <property type="match status" value="1"/>
</dbReference>
<reference evidence="2" key="1">
    <citation type="journal article" date="2017" name="Nat. Commun.">
        <title>The asparagus genome sheds light on the origin and evolution of a young Y chromosome.</title>
        <authorList>
            <person name="Harkess A."/>
            <person name="Zhou J."/>
            <person name="Xu C."/>
            <person name="Bowers J.E."/>
            <person name="Van der Hulst R."/>
            <person name="Ayyampalayam S."/>
            <person name="Mercati F."/>
            <person name="Riccardi P."/>
            <person name="McKain M.R."/>
            <person name="Kakrana A."/>
            <person name="Tang H."/>
            <person name="Ray J."/>
            <person name="Groenendijk J."/>
            <person name="Arikit S."/>
            <person name="Mathioni S.M."/>
            <person name="Nakano M."/>
            <person name="Shan H."/>
            <person name="Telgmann-Rauber A."/>
            <person name="Kanno A."/>
            <person name="Yue Z."/>
            <person name="Chen H."/>
            <person name="Li W."/>
            <person name="Chen Y."/>
            <person name="Xu X."/>
            <person name="Zhang Y."/>
            <person name="Luo S."/>
            <person name="Chen H."/>
            <person name="Gao J."/>
            <person name="Mao Z."/>
            <person name="Pires J.C."/>
            <person name="Luo M."/>
            <person name="Kudrna D."/>
            <person name="Wing R.A."/>
            <person name="Meyers B.C."/>
            <person name="Yi K."/>
            <person name="Kong H."/>
            <person name="Lavrijsen P."/>
            <person name="Sunseri F."/>
            <person name="Falavigna A."/>
            <person name="Ye Y."/>
            <person name="Leebens-Mack J.H."/>
            <person name="Chen G."/>
        </authorList>
    </citation>
    <scope>NUCLEOTIDE SEQUENCE [LARGE SCALE GENOMIC DNA]</scope>
    <source>
        <strain evidence="2">cv. DH0086</strain>
    </source>
</reference>
<proteinExistence type="predicted"/>
<evidence type="ECO:0000313" key="2">
    <source>
        <dbReference type="Proteomes" id="UP000243459"/>
    </source>
</evidence>
<gene>
    <name evidence="1" type="ORF">A4U43_C05F12450</name>
</gene>
<dbReference type="EMBL" id="CM007385">
    <property type="protein sequence ID" value="ONK68504.1"/>
    <property type="molecule type" value="Genomic_DNA"/>
</dbReference>